<dbReference type="GO" id="GO:0046983">
    <property type="term" value="F:protein dimerization activity"/>
    <property type="evidence" value="ECO:0007669"/>
    <property type="project" value="InterPro"/>
</dbReference>
<reference evidence="12 13" key="1">
    <citation type="submission" date="2020-05" db="EMBL/GenBank/DDBJ databases">
        <title>Draft genome sequence of Clostridium cochlearium strain AGROS13 isolated from a sheep dairy farm in New Zealand.</title>
        <authorList>
            <person name="Gupta T.B."/>
            <person name="Jauregui R."/>
            <person name="Risson A.N."/>
            <person name="Brightwell G."/>
            <person name="Maclean P."/>
        </authorList>
    </citation>
    <scope>NUCLEOTIDE SEQUENCE [LARGE SCALE GENOMIC DNA]</scope>
    <source>
        <strain evidence="12 13">AGROS13</strain>
    </source>
</reference>
<keyword evidence="9" id="KW-0812">Transmembrane</keyword>
<evidence type="ECO:0000259" key="11">
    <source>
        <dbReference type="Pfam" id="PF14501"/>
    </source>
</evidence>
<evidence type="ECO:0000256" key="4">
    <source>
        <dbReference type="ARBA" id="ARBA00022679"/>
    </source>
</evidence>
<evidence type="ECO:0000256" key="9">
    <source>
        <dbReference type="SAM" id="Phobius"/>
    </source>
</evidence>
<keyword evidence="9" id="KW-0472">Membrane</keyword>
<dbReference type="Gene3D" id="1.20.5.1930">
    <property type="match status" value="1"/>
</dbReference>
<comment type="caution">
    <text evidence="12">The sequence shown here is derived from an EMBL/GenBank/DDBJ whole genome shotgun (WGS) entry which is preliminary data.</text>
</comment>
<dbReference type="PANTHER" id="PTHR24421">
    <property type="entry name" value="NITRATE/NITRITE SENSOR PROTEIN NARX-RELATED"/>
    <property type="match status" value="1"/>
</dbReference>
<dbReference type="PANTHER" id="PTHR24421:SF10">
    <property type="entry name" value="NITRATE_NITRITE SENSOR PROTEIN NARQ"/>
    <property type="match status" value="1"/>
</dbReference>
<keyword evidence="3" id="KW-0597">Phosphoprotein</keyword>
<feature type="transmembrane region" description="Helical" evidence="9">
    <location>
        <begin position="52"/>
        <end position="76"/>
    </location>
</feature>
<dbReference type="CDD" id="cd16917">
    <property type="entry name" value="HATPase_UhpB-NarQ-NarX-like"/>
    <property type="match status" value="1"/>
</dbReference>
<keyword evidence="8" id="KW-0902">Two-component regulatory system</keyword>
<dbReference type="RefSeq" id="WP_171302558.1">
    <property type="nucleotide sequence ID" value="NZ_JABFIF010000001.1"/>
</dbReference>
<evidence type="ECO:0000256" key="3">
    <source>
        <dbReference type="ARBA" id="ARBA00022553"/>
    </source>
</evidence>
<evidence type="ECO:0000256" key="5">
    <source>
        <dbReference type="ARBA" id="ARBA00022741"/>
    </source>
</evidence>
<evidence type="ECO:0000313" key="13">
    <source>
        <dbReference type="Proteomes" id="UP000528432"/>
    </source>
</evidence>
<comment type="catalytic activity">
    <reaction evidence="1">
        <text>ATP + protein L-histidine = ADP + protein N-phospho-L-histidine.</text>
        <dbReference type="EC" id="2.7.13.3"/>
    </reaction>
</comment>
<feature type="transmembrane region" description="Helical" evidence="9">
    <location>
        <begin position="27"/>
        <end position="45"/>
    </location>
</feature>
<name>A0A7Y3V7G7_CLOCO</name>
<evidence type="ECO:0000259" key="10">
    <source>
        <dbReference type="Pfam" id="PF07730"/>
    </source>
</evidence>
<dbReference type="InterPro" id="IPR050482">
    <property type="entry name" value="Sensor_HK_TwoCompSys"/>
</dbReference>
<dbReference type="AlphaFoldDB" id="A0A7Y3V7G7"/>
<evidence type="ECO:0000256" key="6">
    <source>
        <dbReference type="ARBA" id="ARBA00022777"/>
    </source>
</evidence>
<dbReference type="EC" id="2.7.13.3" evidence="2"/>
<keyword evidence="5" id="KW-0547">Nucleotide-binding</keyword>
<dbReference type="Proteomes" id="UP000528432">
    <property type="component" value="Unassembled WGS sequence"/>
</dbReference>
<dbReference type="EMBL" id="JABFIF010000001">
    <property type="protein sequence ID" value="NOH14801.1"/>
    <property type="molecule type" value="Genomic_DNA"/>
</dbReference>
<dbReference type="InterPro" id="IPR011712">
    <property type="entry name" value="Sig_transdc_His_kin_sub3_dim/P"/>
</dbReference>
<evidence type="ECO:0000256" key="7">
    <source>
        <dbReference type="ARBA" id="ARBA00022840"/>
    </source>
</evidence>
<dbReference type="GO" id="GO:0005524">
    <property type="term" value="F:ATP binding"/>
    <property type="evidence" value="ECO:0007669"/>
    <property type="project" value="UniProtKB-KW"/>
</dbReference>
<evidence type="ECO:0000256" key="8">
    <source>
        <dbReference type="ARBA" id="ARBA00023012"/>
    </source>
</evidence>
<proteinExistence type="predicted"/>
<dbReference type="SUPFAM" id="SSF55874">
    <property type="entry name" value="ATPase domain of HSP90 chaperone/DNA topoisomerase II/histidine kinase"/>
    <property type="match status" value="1"/>
</dbReference>
<dbReference type="InterPro" id="IPR036890">
    <property type="entry name" value="HATPase_C_sf"/>
</dbReference>
<feature type="transmembrane region" description="Helical" evidence="9">
    <location>
        <begin position="82"/>
        <end position="107"/>
    </location>
</feature>
<evidence type="ECO:0000313" key="12">
    <source>
        <dbReference type="EMBL" id="NOH14801.1"/>
    </source>
</evidence>
<evidence type="ECO:0000256" key="1">
    <source>
        <dbReference type="ARBA" id="ARBA00000085"/>
    </source>
</evidence>
<keyword evidence="7" id="KW-0067">ATP-binding</keyword>
<sequence length="348" mass="40348">MRRFIEKFFIILFCLYNSYKTVPTANLALYFLISIIISLTLDLFNDKKIKSVIYILFIIIYFSNSLFTFYLPLILYNMYLDFGIYIILLLPLIIMDFSIINLIIYIISIYLSVMSKKFDTILNKNKTTRDELKEDTIYLKKYNEQLKIDREKNIHIAILTERNRIARELHDSIGHALSSSILQVEALKIISTEDNVIENLNLLQKTLNNGMDDIRNSIHNLYNESFDLKSKIQDLCSEIPTIDVDITYKIEDELAYDLKFDILSVVKEGVTNCVKHSDATKLKISLLSQVNFYSITIKDNGSNFTESNSLLNKGIGLTSMNDIANKYNGFLNYEFDDGFKIHLVLMKG</sequence>
<keyword evidence="6" id="KW-0418">Kinase</keyword>
<feature type="domain" description="Signal transduction histidine kinase subgroup 3 dimerisation and phosphoacceptor" evidence="10">
    <location>
        <begin position="161"/>
        <end position="222"/>
    </location>
</feature>
<gene>
    <name evidence="12" type="ORF">HMJ28_00085</name>
</gene>
<protein>
    <recommendedName>
        <fullName evidence="2">histidine kinase</fullName>
        <ecNumber evidence="2">2.7.13.3</ecNumber>
    </recommendedName>
</protein>
<organism evidence="12 13">
    <name type="scientific">Clostridium cochlearium</name>
    <dbReference type="NCBI Taxonomy" id="1494"/>
    <lineage>
        <taxon>Bacteria</taxon>
        <taxon>Bacillati</taxon>
        <taxon>Bacillota</taxon>
        <taxon>Clostridia</taxon>
        <taxon>Eubacteriales</taxon>
        <taxon>Clostridiaceae</taxon>
        <taxon>Clostridium</taxon>
    </lineage>
</organism>
<dbReference type="GO" id="GO:0000155">
    <property type="term" value="F:phosphorelay sensor kinase activity"/>
    <property type="evidence" value="ECO:0007669"/>
    <property type="project" value="InterPro"/>
</dbReference>
<dbReference type="InterPro" id="IPR032834">
    <property type="entry name" value="NatK-like_C"/>
</dbReference>
<feature type="domain" description="Sensor histidine kinase NatK-like C-terminal" evidence="11">
    <location>
        <begin position="281"/>
        <end position="340"/>
    </location>
</feature>
<dbReference type="Pfam" id="PF14501">
    <property type="entry name" value="HATPase_c_5"/>
    <property type="match status" value="1"/>
</dbReference>
<accession>A0A7Y3V7G7</accession>
<dbReference type="Pfam" id="PF07730">
    <property type="entry name" value="HisKA_3"/>
    <property type="match status" value="1"/>
</dbReference>
<evidence type="ECO:0000256" key="2">
    <source>
        <dbReference type="ARBA" id="ARBA00012438"/>
    </source>
</evidence>
<dbReference type="GO" id="GO:0016020">
    <property type="term" value="C:membrane"/>
    <property type="evidence" value="ECO:0007669"/>
    <property type="project" value="InterPro"/>
</dbReference>
<keyword evidence="4" id="KW-0808">Transferase</keyword>
<keyword evidence="9" id="KW-1133">Transmembrane helix</keyword>
<dbReference type="Gene3D" id="3.30.565.10">
    <property type="entry name" value="Histidine kinase-like ATPase, C-terminal domain"/>
    <property type="match status" value="1"/>
</dbReference>